<evidence type="ECO:0000256" key="1">
    <source>
        <dbReference type="ARBA" id="ARBA00001163"/>
    </source>
</evidence>
<reference evidence="10" key="1">
    <citation type="journal article" date="2019" name="Int. J. Syst. Evol. Microbiol.">
        <title>The Global Catalogue of Microorganisms (GCM) 10K type strain sequencing project: providing services to taxonomists for standard genome sequencing and annotation.</title>
        <authorList>
            <consortium name="The Broad Institute Genomics Platform"/>
            <consortium name="The Broad Institute Genome Sequencing Center for Infectious Disease"/>
            <person name="Wu L."/>
            <person name="Ma J."/>
        </authorList>
    </citation>
    <scope>NUCLEOTIDE SEQUENCE [LARGE SCALE GENOMIC DNA]</scope>
    <source>
        <strain evidence="10">CCUG 56401</strain>
    </source>
</reference>
<dbReference type="PANTHER" id="PTHR43466">
    <property type="entry name" value="2-OXO-4-HYDROXY-4-CARBOXY-5-UREIDOIMIDAZOLINE DECARBOXYLASE-RELATED"/>
    <property type="match status" value="1"/>
</dbReference>
<evidence type="ECO:0000259" key="8">
    <source>
        <dbReference type="Pfam" id="PF09349"/>
    </source>
</evidence>
<evidence type="ECO:0000256" key="7">
    <source>
        <dbReference type="SAM" id="MobiDB-lite"/>
    </source>
</evidence>
<proteinExistence type="predicted"/>
<dbReference type="RefSeq" id="WP_263249720.1">
    <property type="nucleotide sequence ID" value="NZ_BAABLT010000022.1"/>
</dbReference>
<dbReference type="InterPro" id="IPR018020">
    <property type="entry name" value="OHCU_decarboxylase"/>
</dbReference>
<dbReference type="NCBIfam" id="TIGR03180">
    <property type="entry name" value="UraD_2"/>
    <property type="match status" value="1"/>
</dbReference>
<dbReference type="EMBL" id="JBHTIW010000001">
    <property type="protein sequence ID" value="MFD0918596.1"/>
    <property type="molecule type" value="Genomic_DNA"/>
</dbReference>
<organism evidence="9 10">
    <name type="scientific">Saccharopolyspora rosea</name>
    <dbReference type="NCBI Taxonomy" id="524884"/>
    <lineage>
        <taxon>Bacteria</taxon>
        <taxon>Bacillati</taxon>
        <taxon>Actinomycetota</taxon>
        <taxon>Actinomycetes</taxon>
        <taxon>Pseudonocardiales</taxon>
        <taxon>Pseudonocardiaceae</taxon>
        <taxon>Saccharopolyspora</taxon>
    </lineage>
</organism>
<keyword evidence="4" id="KW-0659">Purine metabolism</keyword>
<comment type="caution">
    <text evidence="9">The sequence shown here is derived from an EMBL/GenBank/DDBJ whole genome shotgun (WGS) entry which is preliminary data.</text>
</comment>
<evidence type="ECO:0000313" key="10">
    <source>
        <dbReference type="Proteomes" id="UP001597018"/>
    </source>
</evidence>
<gene>
    <name evidence="9" type="primary">uraD</name>
    <name evidence="9" type="ORF">ACFQ16_02465</name>
</gene>
<feature type="compositionally biased region" description="Polar residues" evidence="7">
    <location>
        <begin position="85"/>
        <end position="99"/>
    </location>
</feature>
<dbReference type="EC" id="4.1.1.97" evidence="3"/>
<evidence type="ECO:0000256" key="4">
    <source>
        <dbReference type="ARBA" id="ARBA00022631"/>
    </source>
</evidence>
<evidence type="ECO:0000256" key="6">
    <source>
        <dbReference type="ARBA" id="ARBA00023239"/>
    </source>
</evidence>
<evidence type="ECO:0000256" key="3">
    <source>
        <dbReference type="ARBA" id="ARBA00012257"/>
    </source>
</evidence>
<accession>A0ABW3FPD7</accession>
<feature type="domain" description="Oxo-4-hydroxy-4-carboxy-5-ureidoimidazoline decarboxylase" evidence="8">
    <location>
        <begin position="16"/>
        <end position="169"/>
    </location>
</feature>
<dbReference type="SUPFAM" id="SSF158694">
    <property type="entry name" value="UraD-Like"/>
    <property type="match status" value="1"/>
</dbReference>
<sequence length="174" mass="19012">MSTPATTETGGVGKLNGLPRPELVKQLLACLDVPRWADEIADRRPFADTDEVYRAADAAAPGLTGEEIHQALAAHPRIGERASGADTSSSWSRSEQSGVDASDTELTRALREGNEEYERRFGHVYLVCASGRSGAELLEILRSRLDNDPETEMRIVADELRKIARLRLAKVIEG</sequence>
<feature type="region of interest" description="Disordered" evidence="7">
    <location>
        <begin position="72"/>
        <end position="105"/>
    </location>
</feature>
<name>A0ABW3FPD7_9PSEU</name>
<dbReference type="Gene3D" id="1.10.3330.10">
    <property type="entry name" value="Oxo-4-hydroxy-4-carboxy-5-ureidoimidazoline decarboxylase"/>
    <property type="match status" value="1"/>
</dbReference>
<evidence type="ECO:0000313" key="9">
    <source>
        <dbReference type="EMBL" id="MFD0918596.1"/>
    </source>
</evidence>
<keyword evidence="5" id="KW-0210">Decarboxylase</keyword>
<dbReference type="InterPro" id="IPR036778">
    <property type="entry name" value="OHCU_decarboxylase_sf"/>
</dbReference>
<dbReference type="Pfam" id="PF09349">
    <property type="entry name" value="OHCU_decarbox"/>
    <property type="match status" value="1"/>
</dbReference>
<dbReference type="PANTHER" id="PTHR43466:SF1">
    <property type="entry name" value="2-OXO-4-HYDROXY-4-CARBOXY-5-UREIDOIMIDAZOLINE DECARBOXYLASE-RELATED"/>
    <property type="match status" value="1"/>
</dbReference>
<keyword evidence="6 9" id="KW-0456">Lyase</keyword>
<protein>
    <recommendedName>
        <fullName evidence="3">2-oxo-4-hydroxy-4-carboxy-5-ureidoimidazoline decarboxylase</fullName>
        <ecNumber evidence="3">4.1.1.97</ecNumber>
    </recommendedName>
</protein>
<dbReference type="Proteomes" id="UP001597018">
    <property type="component" value="Unassembled WGS sequence"/>
</dbReference>
<dbReference type="NCBIfam" id="NF010372">
    <property type="entry name" value="PRK13798.1"/>
    <property type="match status" value="1"/>
</dbReference>
<dbReference type="InterPro" id="IPR017595">
    <property type="entry name" value="OHCU_decarboxylase-2"/>
</dbReference>
<evidence type="ECO:0000256" key="5">
    <source>
        <dbReference type="ARBA" id="ARBA00022793"/>
    </source>
</evidence>
<keyword evidence="10" id="KW-1185">Reference proteome</keyword>
<comment type="pathway">
    <text evidence="2">Purine metabolism; urate degradation; (S)-allantoin from urate: step 3/3.</text>
</comment>
<evidence type="ECO:0000256" key="2">
    <source>
        <dbReference type="ARBA" id="ARBA00004754"/>
    </source>
</evidence>
<dbReference type="GO" id="GO:0051997">
    <property type="term" value="F:2-oxo-4-hydroxy-4-carboxy-5-ureidoimidazoline decarboxylase activity"/>
    <property type="evidence" value="ECO:0007669"/>
    <property type="project" value="UniProtKB-EC"/>
</dbReference>
<comment type="catalytic activity">
    <reaction evidence="1">
        <text>5-hydroxy-2-oxo-4-ureido-2,5-dihydro-1H-imidazole-5-carboxylate + H(+) = (S)-allantoin + CO2</text>
        <dbReference type="Rhea" id="RHEA:26301"/>
        <dbReference type="ChEBI" id="CHEBI:15378"/>
        <dbReference type="ChEBI" id="CHEBI:15678"/>
        <dbReference type="ChEBI" id="CHEBI:16526"/>
        <dbReference type="ChEBI" id="CHEBI:58639"/>
        <dbReference type="EC" id="4.1.1.97"/>
    </reaction>
</comment>